<keyword evidence="3" id="KW-1185">Reference proteome</keyword>
<dbReference type="EMBL" id="JAGINW010000001">
    <property type="protein sequence ID" value="MBP2320501.1"/>
    <property type="molecule type" value="Genomic_DNA"/>
</dbReference>
<evidence type="ECO:0000256" key="1">
    <source>
        <dbReference type="SAM" id="MobiDB-lite"/>
    </source>
</evidence>
<dbReference type="RefSeq" id="WP_281065420.1">
    <property type="nucleotide sequence ID" value="NZ_JAGINW010000001.1"/>
</dbReference>
<evidence type="ECO:0000313" key="3">
    <source>
        <dbReference type="Proteomes" id="UP001519332"/>
    </source>
</evidence>
<organism evidence="2 3">
    <name type="scientific">Kibdelosporangium banguiense</name>
    <dbReference type="NCBI Taxonomy" id="1365924"/>
    <lineage>
        <taxon>Bacteria</taxon>
        <taxon>Bacillati</taxon>
        <taxon>Actinomycetota</taxon>
        <taxon>Actinomycetes</taxon>
        <taxon>Pseudonocardiales</taxon>
        <taxon>Pseudonocardiaceae</taxon>
        <taxon>Kibdelosporangium</taxon>
    </lineage>
</organism>
<feature type="region of interest" description="Disordered" evidence="1">
    <location>
        <begin position="16"/>
        <end position="40"/>
    </location>
</feature>
<proteinExistence type="predicted"/>
<sequence length="40" mass="4201">MLASFGIVVSTEPKVTPVIDPHDREGHTLTAASAADHNTN</sequence>
<dbReference type="Proteomes" id="UP001519332">
    <property type="component" value="Unassembled WGS sequence"/>
</dbReference>
<comment type="caution">
    <text evidence="2">The sequence shown here is derived from an EMBL/GenBank/DDBJ whole genome shotgun (WGS) entry which is preliminary data.</text>
</comment>
<protein>
    <submittedName>
        <fullName evidence="2">Uncharacterized protein</fullName>
    </submittedName>
</protein>
<accession>A0ABS4T9J2</accession>
<gene>
    <name evidence="2" type="ORF">JOF56_000886</name>
</gene>
<evidence type="ECO:0000313" key="2">
    <source>
        <dbReference type="EMBL" id="MBP2320501.1"/>
    </source>
</evidence>
<name>A0ABS4T9J2_9PSEU</name>
<reference evidence="2 3" key="1">
    <citation type="submission" date="2021-03" db="EMBL/GenBank/DDBJ databases">
        <title>Sequencing the genomes of 1000 actinobacteria strains.</title>
        <authorList>
            <person name="Klenk H.-P."/>
        </authorList>
    </citation>
    <scope>NUCLEOTIDE SEQUENCE [LARGE SCALE GENOMIC DNA]</scope>
    <source>
        <strain evidence="2 3">DSM 46670</strain>
    </source>
</reference>